<dbReference type="EMBL" id="PDWZ02000007">
    <property type="protein sequence ID" value="KAB2104303.1"/>
    <property type="molecule type" value="Genomic_DNA"/>
</dbReference>
<protein>
    <submittedName>
        <fullName evidence="1">Uncharacterized protein</fullName>
    </submittedName>
</protein>
<reference evidence="1 2" key="1">
    <citation type="journal article" date="2019" name="bioRxiv">
        <title>Genomics, evolutionary history and diagnostics of the Alternaria alternata species group including apple and Asian pear pathotypes.</title>
        <authorList>
            <person name="Armitage A.D."/>
            <person name="Cockerton H.M."/>
            <person name="Sreenivasaprasad S."/>
            <person name="Woodhall J.W."/>
            <person name="Lane C.R."/>
            <person name="Harrison R.J."/>
            <person name="Clarkson J.P."/>
        </authorList>
    </citation>
    <scope>NUCLEOTIDE SEQUENCE [LARGE SCALE GENOMIC DNA]</scope>
    <source>
        <strain evidence="1 2">FERA 650</strain>
    </source>
</reference>
<proteinExistence type="predicted"/>
<name>A0ACB6FIY9_9PLEO</name>
<evidence type="ECO:0000313" key="1">
    <source>
        <dbReference type="EMBL" id="KAB2104303.1"/>
    </source>
</evidence>
<dbReference type="Proteomes" id="UP000293547">
    <property type="component" value="Unassembled WGS sequence"/>
</dbReference>
<sequence>MRFSLSTVAAAALIVSASAAPAPAPTRAHGHRGGHRGGHHNGTETNGLNHGAKHPGNGIENGAGRGGQQYGDASGIFPTDGSAPTGSFPGSGGQPSNPVMTAIPTYLPGNENENDNKRRSLVSDPAFTKRQLFDWVWKAKSDGSDKASDSSDDKETSGESKDDKKSSSSDDKEDSTDSSEGSSDSKEDSTDESKDTSDSSGSSDKSSDDTSDSTGGSSDDSTSDDKESSDSDSDTESGSGSDSSSGDDSSSGGDSSSGSDGDSSSGDESSSGGESSGGESSSGSDSSSGGESSSGSGGDSSSGSDGNSSTGSGGSSAPSSGSGNSTVPASGGTAASGTMPAAAGESTLTKTMMVTGEFDGGMKRFGRGVSCTGQSEGGDSDAVFSLAAGATLRNVIIGADQIEGVHCQGPCTIENVWWEDVCEDALTFKKDGDGTVTGGGAMGASDKVIQHNGAGTITVSGFTVSDFGKLYRSCGNCKTMGERHVKIDGVKATGGKATFVGINTNYGDTATITNSCITDTKAICEEFEGNDTGAEPKQISEGPSSACIYTPADIAAC</sequence>
<keyword evidence="2" id="KW-1185">Reference proteome</keyword>
<gene>
    <name evidence="1" type="ORF">AG0111_0g7507</name>
</gene>
<comment type="caution">
    <text evidence="1">The sequence shown here is derived from an EMBL/GenBank/DDBJ whole genome shotgun (WGS) entry which is preliminary data.</text>
</comment>
<organism evidence="1 2">
    <name type="scientific">Alternaria gaisen</name>
    <dbReference type="NCBI Taxonomy" id="167740"/>
    <lineage>
        <taxon>Eukaryota</taxon>
        <taxon>Fungi</taxon>
        <taxon>Dikarya</taxon>
        <taxon>Ascomycota</taxon>
        <taxon>Pezizomycotina</taxon>
        <taxon>Dothideomycetes</taxon>
        <taxon>Pleosporomycetidae</taxon>
        <taxon>Pleosporales</taxon>
        <taxon>Pleosporineae</taxon>
        <taxon>Pleosporaceae</taxon>
        <taxon>Alternaria</taxon>
        <taxon>Alternaria sect. Alternaria</taxon>
    </lineage>
</organism>
<accession>A0ACB6FIY9</accession>
<evidence type="ECO:0000313" key="2">
    <source>
        <dbReference type="Proteomes" id="UP000293547"/>
    </source>
</evidence>